<feature type="transmembrane region" description="Helical" evidence="7">
    <location>
        <begin position="21"/>
        <end position="40"/>
    </location>
</feature>
<feature type="transmembrane region" description="Helical" evidence="7">
    <location>
        <begin position="60"/>
        <end position="80"/>
    </location>
</feature>
<protein>
    <submittedName>
        <fullName evidence="9">MFS transporter</fullName>
    </submittedName>
</protein>
<dbReference type="CDD" id="cd17321">
    <property type="entry name" value="MFS_MMR_MDR_like"/>
    <property type="match status" value="1"/>
</dbReference>
<keyword evidence="4 7" id="KW-0812">Transmembrane</keyword>
<evidence type="ECO:0000256" key="7">
    <source>
        <dbReference type="SAM" id="Phobius"/>
    </source>
</evidence>
<feature type="transmembrane region" description="Helical" evidence="7">
    <location>
        <begin position="243"/>
        <end position="265"/>
    </location>
</feature>
<dbReference type="PANTHER" id="PTHR42718">
    <property type="entry name" value="MAJOR FACILITATOR SUPERFAMILY MULTIDRUG TRANSPORTER MFSC"/>
    <property type="match status" value="1"/>
</dbReference>
<dbReference type="PANTHER" id="PTHR42718:SF46">
    <property type="entry name" value="BLR6921 PROTEIN"/>
    <property type="match status" value="1"/>
</dbReference>
<feature type="transmembrane region" description="Helical" evidence="7">
    <location>
        <begin position="448"/>
        <end position="468"/>
    </location>
</feature>
<keyword evidence="3" id="KW-1003">Cell membrane</keyword>
<keyword evidence="10" id="KW-1185">Reference proteome</keyword>
<dbReference type="InterPro" id="IPR020846">
    <property type="entry name" value="MFS_dom"/>
</dbReference>
<proteinExistence type="predicted"/>
<keyword evidence="6 7" id="KW-0472">Membrane</keyword>
<feature type="transmembrane region" description="Helical" evidence="7">
    <location>
        <begin position="285"/>
        <end position="311"/>
    </location>
</feature>
<comment type="subcellular location">
    <subcellularLocation>
        <location evidence="1">Cell membrane</location>
        <topology evidence="1">Multi-pass membrane protein</topology>
    </subcellularLocation>
</comment>
<dbReference type="Proteomes" id="UP000515240">
    <property type="component" value="Chromosome"/>
</dbReference>
<feature type="transmembrane region" description="Helical" evidence="7">
    <location>
        <begin position="89"/>
        <end position="113"/>
    </location>
</feature>
<sequence length="473" mass="49344">MAEIGIRPASLNEGLPMPERRWAMLVIVLGLIVAVLDGSIMNLALPTVAKELQASPAEAIWIINAYQLGTLGLLLPLAALGERIGYRKVYLVGLVCFTLASAVAMFAQSLWLLIAARGLQGMGAAGVMAVNAALVRLTYPAAKLGKGMALNSLVVAISSVAGPGVAALILSVASWPWLFAINVPLGILTLWLGRKALPRNPQQLLDAPHAKLTPIDVVLNFAMFSLVFLGAERIGARHGMESGGSAASGWLMLGLGLLLGAWYVLRQRKLSLPLLPLDLLRIPIFALSMGASIGAFAAQMLSFIALPFLLLDALQRSHFAAGMLMTAWSVAIVMVAPMAGRLIGRVEDGLLGGIGMAILALGLLSLALLPVDPSDLNIGWRMALCGLGFGLFQSPNNHTIVTSAPLARAGAASGMLGTARLTGQSLGAVLVAIIFTIWPVASGHGTTVALYLAAGFAAMSGVFSSLRLRHSAH</sequence>
<evidence type="ECO:0000256" key="2">
    <source>
        <dbReference type="ARBA" id="ARBA00022448"/>
    </source>
</evidence>
<feature type="transmembrane region" description="Helical" evidence="7">
    <location>
        <begin position="212"/>
        <end position="231"/>
    </location>
</feature>
<dbReference type="KEGG" id="cpis:HS961_14135"/>
<organism evidence="9 10">
    <name type="scientific">Comamonas piscis</name>
    <dbReference type="NCBI Taxonomy" id="1562974"/>
    <lineage>
        <taxon>Bacteria</taxon>
        <taxon>Pseudomonadati</taxon>
        <taxon>Pseudomonadota</taxon>
        <taxon>Betaproteobacteria</taxon>
        <taxon>Burkholderiales</taxon>
        <taxon>Comamonadaceae</taxon>
        <taxon>Comamonas</taxon>
    </lineage>
</organism>
<evidence type="ECO:0000313" key="9">
    <source>
        <dbReference type="EMBL" id="QMV73881.1"/>
    </source>
</evidence>
<dbReference type="SUPFAM" id="SSF103473">
    <property type="entry name" value="MFS general substrate transporter"/>
    <property type="match status" value="1"/>
</dbReference>
<dbReference type="InterPro" id="IPR011701">
    <property type="entry name" value="MFS"/>
</dbReference>
<dbReference type="InterPro" id="IPR036259">
    <property type="entry name" value="MFS_trans_sf"/>
</dbReference>
<feature type="transmembrane region" description="Helical" evidence="7">
    <location>
        <begin position="175"/>
        <end position="192"/>
    </location>
</feature>
<evidence type="ECO:0000313" key="10">
    <source>
        <dbReference type="Proteomes" id="UP000515240"/>
    </source>
</evidence>
<dbReference type="AlphaFoldDB" id="A0A7G5EIQ6"/>
<evidence type="ECO:0000259" key="8">
    <source>
        <dbReference type="PROSITE" id="PS50850"/>
    </source>
</evidence>
<dbReference type="Pfam" id="PF07690">
    <property type="entry name" value="MFS_1"/>
    <property type="match status" value="1"/>
</dbReference>
<evidence type="ECO:0000256" key="1">
    <source>
        <dbReference type="ARBA" id="ARBA00004651"/>
    </source>
</evidence>
<dbReference type="GO" id="GO:0022857">
    <property type="term" value="F:transmembrane transporter activity"/>
    <property type="evidence" value="ECO:0007669"/>
    <property type="project" value="InterPro"/>
</dbReference>
<dbReference type="Gene3D" id="1.20.1720.10">
    <property type="entry name" value="Multidrug resistance protein D"/>
    <property type="match status" value="1"/>
</dbReference>
<accession>A0A7G5EIQ6</accession>
<keyword evidence="2" id="KW-0813">Transport</keyword>
<gene>
    <name evidence="9" type="ORF">HS961_14135</name>
</gene>
<dbReference type="Gene3D" id="1.20.1250.20">
    <property type="entry name" value="MFS general substrate transporter like domains"/>
    <property type="match status" value="1"/>
</dbReference>
<evidence type="ECO:0000256" key="4">
    <source>
        <dbReference type="ARBA" id="ARBA00022692"/>
    </source>
</evidence>
<name>A0A7G5EIQ6_9BURK</name>
<feature type="transmembrane region" description="Helical" evidence="7">
    <location>
        <begin position="149"/>
        <end position="169"/>
    </location>
</feature>
<dbReference type="GO" id="GO:0005886">
    <property type="term" value="C:plasma membrane"/>
    <property type="evidence" value="ECO:0007669"/>
    <property type="project" value="UniProtKB-SubCell"/>
</dbReference>
<evidence type="ECO:0000256" key="3">
    <source>
        <dbReference type="ARBA" id="ARBA00022475"/>
    </source>
</evidence>
<evidence type="ECO:0000256" key="5">
    <source>
        <dbReference type="ARBA" id="ARBA00022989"/>
    </source>
</evidence>
<feature type="transmembrane region" description="Helical" evidence="7">
    <location>
        <begin position="317"/>
        <end position="338"/>
    </location>
</feature>
<dbReference type="EMBL" id="CP058554">
    <property type="protein sequence ID" value="QMV73881.1"/>
    <property type="molecule type" value="Genomic_DNA"/>
</dbReference>
<keyword evidence="5 7" id="KW-1133">Transmembrane helix</keyword>
<feature type="transmembrane region" description="Helical" evidence="7">
    <location>
        <begin position="421"/>
        <end position="441"/>
    </location>
</feature>
<reference evidence="9 10" key="1">
    <citation type="journal article" date="2020" name="G3 (Bethesda)">
        <title>CeMbio - The Caenorhabditis elegans Microbiome Resource.</title>
        <authorList>
            <person name="Dirksen P."/>
            <person name="Assie A."/>
            <person name="Zimmermann J."/>
            <person name="Zhang F."/>
            <person name="Tietje A.M."/>
            <person name="Marsh S.A."/>
            <person name="Felix M.A."/>
            <person name="Shapira M."/>
            <person name="Kaleta C."/>
            <person name="Schulenburg H."/>
            <person name="Samuel B."/>
        </authorList>
    </citation>
    <scope>NUCLEOTIDE SEQUENCE [LARGE SCALE GENOMIC DNA]</scope>
    <source>
        <strain evidence="9 10">BIGb0172</strain>
    </source>
</reference>
<feature type="transmembrane region" description="Helical" evidence="7">
    <location>
        <begin position="350"/>
        <end position="371"/>
    </location>
</feature>
<feature type="domain" description="Major facilitator superfamily (MFS) profile" evidence="8">
    <location>
        <begin position="23"/>
        <end position="472"/>
    </location>
</feature>
<feature type="transmembrane region" description="Helical" evidence="7">
    <location>
        <begin position="119"/>
        <end position="137"/>
    </location>
</feature>
<dbReference type="PROSITE" id="PS50850">
    <property type="entry name" value="MFS"/>
    <property type="match status" value="1"/>
</dbReference>
<dbReference type="RefSeq" id="WP_182322994.1">
    <property type="nucleotide sequence ID" value="NZ_CP058554.1"/>
</dbReference>
<evidence type="ECO:0000256" key="6">
    <source>
        <dbReference type="ARBA" id="ARBA00023136"/>
    </source>
</evidence>